<accession>A0A1Y2IG09</accession>
<organism evidence="2 3">
    <name type="scientific">Trametes coccinea (strain BRFM310)</name>
    <name type="common">Pycnoporus coccineus</name>
    <dbReference type="NCBI Taxonomy" id="1353009"/>
    <lineage>
        <taxon>Eukaryota</taxon>
        <taxon>Fungi</taxon>
        <taxon>Dikarya</taxon>
        <taxon>Basidiomycota</taxon>
        <taxon>Agaricomycotina</taxon>
        <taxon>Agaricomycetes</taxon>
        <taxon>Polyporales</taxon>
        <taxon>Polyporaceae</taxon>
        <taxon>Trametes</taxon>
    </lineage>
</organism>
<dbReference type="Proteomes" id="UP000193067">
    <property type="component" value="Unassembled WGS sequence"/>
</dbReference>
<dbReference type="Pfam" id="PF15370">
    <property type="entry name" value="NOPCHAP1"/>
    <property type="match status" value="1"/>
</dbReference>
<dbReference type="OrthoDB" id="1112980at2759"/>
<evidence type="ECO:0000313" key="3">
    <source>
        <dbReference type="Proteomes" id="UP000193067"/>
    </source>
</evidence>
<dbReference type="PANTHER" id="PTHR28674:SF1">
    <property type="entry name" value="NOP PROTEIN CHAPERONE 1"/>
    <property type="match status" value="1"/>
</dbReference>
<keyword evidence="3" id="KW-1185">Reference proteome</keyword>
<proteinExistence type="predicted"/>
<dbReference type="GO" id="GO:0062064">
    <property type="term" value="F:box C/D methylation guide snoRNP complex binding"/>
    <property type="evidence" value="ECO:0007669"/>
    <property type="project" value="TreeGrafter"/>
</dbReference>
<feature type="compositionally biased region" description="Basic residues" evidence="1">
    <location>
        <begin position="194"/>
        <end position="206"/>
    </location>
</feature>
<name>A0A1Y2IG09_TRAC3</name>
<feature type="compositionally biased region" description="Acidic residues" evidence="1">
    <location>
        <begin position="146"/>
        <end position="158"/>
    </location>
</feature>
<reference evidence="2 3" key="1">
    <citation type="journal article" date="2015" name="Biotechnol. Biofuels">
        <title>Enhanced degradation of softwood versus hardwood by the white-rot fungus Pycnoporus coccineus.</title>
        <authorList>
            <person name="Couturier M."/>
            <person name="Navarro D."/>
            <person name="Chevret D."/>
            <person name="Henrissat B."/>
            <person name="Piumi F."/>
            <person name="Ruiz-Duenas F.J."/>
            <person name="Martinez A.T."/>
            <person name="Grigoriev I.V."/>
            <person name="Riley R."/>
            <person name="Lipzen A."/>
            <person name="Berrin J.G."/>
            <person name="Master E.R."/>
            <person name="Rosso M.N."/>
        </authorList>
    </citation>
    <scope>NUCLEOTIDE SEQUENCE [LARGE SCALE GENOMIC DNA]</scope>
    <source>
        <strain evidence="2 3">BRFM310</strain>
    </source>
</reference>
<gene>
    <name evidence="2" type="ORF">PYCCODRAFT_1454133</name>
</gene>
<sequence length="226" mass="24567">MLNDEEQNDQRAAEVLEVEDEEQRQERMHSLFARLNAGSHPNSGLAPLNGLPQRPFAFGDRSTLSAGPPSDLLQRVQAFLPELAASNADLIRRARENPESVDIENVGDEERYIEMNLGLGVFDHRGEVPAGIPVADVDLESRMQEPDSDTSSDSEDDSSGCSSSSSDSSDHSTSSEGLDSDEDMVDSSEQKKDVRPKKPLPRRKANASKPGIVVLSETPNDPTPPS</sequence>
<evidence type="ECO:0000256" key="1">
    <source>
        <dbReference type="SAM" id="MobiDB-lite"/>
    </source>
</evidence>
<feature type="region of interest" description="Disordered" evidence="1">
    <location>
        <begin position="135"/>
        <end position="226"/>
    </location>
</feature>
<dbReference type="EMBL" id="KZ084133">
    <property type="protein sequence ID" value="OSC98851.1"/>
    <property type="molecule type" value="Genomic_DNA"/>
</dbReference>
<dbReference type="GO" id="GO:0000492">
    <property type="term" value="P:box C/D snoRNP assembly"/>
    <property type="evidence" value="ECO:0007669"/>
    <property type="project" value="InterPro"/>
</dbReference>
<dbReference type="STRING" id="1353009.A0A1Y2IG09"/>
<evidence type="ECO:0000313" key="2">
    <source>
        <dbReference type="EMBL" id="OSC98851.1"/>
    </source>
</evidence>
<dbReference type="InterPro" id="IPR027921">
    <property type="entry name" value="NOPCHAP1"/>
</dbReference>
<feature type="compositionally biased region" description="Low complexity" evidence="1">
    <location>
        <begin position="159"/>
        <end position="177"/>
    </location>
</feature>
<dbReference type="PANTHER" id="PTHR28674">
    <property type="entry name" value="SIMILAR TO DNA SEGMENT, CHR 10, WAYNE STATE UNIVERSITY 102,-EXPRESSED"/>
    <property type="match status" value="1"/>
</dbReference>
<dbReference type="AlphaFoldDB" id="A0A1Y2IG09"/>
<protein>
    <submittedName>
        <fullName evidence="2">Uncharacterized protein</fullName>
    </submittedName>
</protein>
<feature type="region of interest" description="Disordered" evidence="1">
    <location>
        <begin position="1"/>
        <end position="26"/>
    </location>
</feature>